<dbReference type="InterPro" id="IPR019820">
    <property type="entry name" value="Sec-indep_translocase_CS"/>
</dbReference>
<dbReference type="GO" id="GO:0009977">
    <property type="term" value="F:proton motive force dependent protein transmembrane transporter activity"/>
    <property type="evidence" value="ECO:0007669"/>
    <property type="project" value="TreeGrafter"/>
</dbReference>
<proteinExistence type="inferred from homology"/>
<comment type="function">
    <text evidence="5">Part of the twin-arginine translocation (Tat) system that transports large folded proteins containing a characteristic twin-arginine motif in their signal peptide across membranes. Together with TatB, TatC is part of a receptor directly interacting with Tat signal peptides.</text>
</comment>
<keyword evidence="5" id="KW-0811">Translocation</keyword>
<evidence type="ECO:0000256" key="1">
    <source>
        <dbReference type="ARBA" id="ARBA00004141"/>
    </source>
</evidence>
<feature type="transmembrane region" description="Helical" evidence="5">
    <location>
        <begin position="202"/>
        <end position="231"/>
    </location>
</feature>
<evidence type="ECO:0000256" key="2">
    <source>
        <dbReference type="ARBA" id="ARBA00022692"/>
    </source>
</evidence>
<feature type="transmembrane region" description="Helical" evidence="5">
    <location>
        <begin position="32"/>
        <end position="58"/>
    </location>
</feature>
<keyword evidence="5" id="KW-0653">Protein transport</keyword>
<dbReference type="PANTHER" id="PTHR30371:SF0">
    <property type="entry name" value="SEC-INDEPENDENT PROTEIN TRANSLOCASE PROTEIN TATC, CHLOROPLASTIC-RELATED"/>
    <property type="match status" value="1"/>
</dbReference>
<protein>
    <recommendedName>
        <fullName evidence="5">Sec-independent protein translocase protein TatC</fullName>
    </recommendedName>
</protein>
<keyword evidence="5" id="KW-1003">Cell membrane</keyword>
<sequence length="302" mass="33263">MNDKAIGYDPEDEIESSRAPLLDHLIELRMRLIICVGAIAVAFGICFAFVKQIFLFLVRPFTVAEGLKAVQESGGGHHGSFDLLLALVGIKHVPPGALKDITLQATAPLEQFFTNIKLSAFAAIVLAFPIIAWQLYRFVAPGLYKQERNAFLPFLIASPVLFLMGAALVYYVMLPFVLWFSLSQQIVGEGVKVVLQTKVSEYLTLVTTLLLAFGLSFQLPVVLSLAGLAGLVDSKMLRSGRRYAIVAVFVVAAIVTPPDPISQITLAVPLCLLYEISIWCVWLIERRRKKEDEEAGRDVISV</sequence>
<feature type="transmembrane region" description="Helical" evidence="5">
    <location>
        <begin position="151"/>
        <end position="182"/>
    </location>
</feature>
<organism evidence="6 7">
    <name type="scientific">Caulobacter vibrioides OR37</name>
    <dbReference type="NCBI Taxonomy" id="1292034"/>
    <lineage>
        <taxon>Bacteria</taxon>
        <taxon>Pseudomonadati</taxon>
        <taxon>Pseudomonadota</taxon>
        <taxon>Alphaproteobacteria</taxon>
        <taxon>Caulobacterales</taxon>
        <taxon>Caulobacteraceae</taxon>
        <taxon>Caulobacter</taxon>
    </lineage>
</organism>
<comment type="subcellular location">
    <subcellularLocation>
        <location evidence="5">Cell membrane</location>
        <topology evidence="5">Multi-pass membrane protein</topology>
    </subcellularLocation>
    <subcellularLocation>
        <location evidence="1">Membrane</location>
        <topology evidence="1">Multi-pass membrane protein</topology>
    </subcellularLocation>
</comment>
<keyword evidence="3 5" id="KW-1133">Transmembrane helix</keyword>
<dbReference type="GO" id="GO:0033281">
    <property type="term" value="C:TAT protein transport complex"/>
    <property type="evidence" value="ECO:0007669"/>
    <property type="project" value="UniProtKB-UniRule"/>
</dbReference>
<dbReference type="AlphaFoldDB" id="R0EGZ6"/>
<dbReference type="HAMAP" id="MF_00902">
    <property type="entry name" value="TatC"/>
    <property type="match status" value="1"/>
</dbReference>
<evidence type="ECO:0000313" key="7">
    <source>
        <dbReference type="Proteomes" id="UP000013063"/>
    </source>
</evidence>
<keyword evidence="2 5" id="KW-0812">Transmembrane</keyword>
<keyword evidence="4 5" id="KW-0472">Membrane</keyword>
<feature type="transmembrane region" description="Helical" evidence="5">
    <location>
        <begin position="243"/>
        <end position="258"/>
    </location>
</feature>
<evidence type="ECO:0000256" key="5">
    <source>
        <dbReference type="HAMAP-Rule" id="MF_00902"/>
    </source>
</evidence>
<evidence type="ECO:0000313" key="6">
    <source>
        <dbReference type="EMBL" id="ENZ80527.1"/>
    </source>
</evidence>
<dbReference type="NCBIfam" id="TIGR00945">
    <property type="entry name" value="tatC"/>
    <property type="match status" value="1"/>
</dbReference>
<dbReference type="OrthoDB" id="9777044at2"/>
<evidence type="ECO:0000256" key="4">
    <source>
        <dbReference type="ARBA" id="ARBA00023136"/>
    </source>
</evidence>
<comment type="similarity">
    <text evidence="5">Belongs to the TatC family.</text>
</comment>
<accession>R0EGZ6</accession>
<dbReference type="PANTHER" id="PTHR30371">
    <property type="entry name" value="SEC-INDEPENDENT PROTEIN TRANSLOCASE PROTEIN TATC"/>
    <property type="match status" value="1"/>
</dbReference>
<keyword evidence="7" id="KW-1185">Reference proteome</keyword>
<dbReference type="eggNOG" id="COG0805">
    <property type="taxonomic scope" value="Bacteria"/>
</dbReference>
<comment type="caution">
    <text evidence="6">The sequence shown here is derived from an EMBL/GenBank/DDBJ whole genome shotgun (WGS) entry which is preliminary data.</text>
</comment>
<dbReference type="PRINTS" id="PR01840">
    <property type="entry name" value="TATCFAMILY"/>
</dbReference>
<comment type="subunit">
    <text evidence="5">The Tat system comprises two distinct complexes: a TatABC complex, containing multiple copies of TatA, TatB and TatC subunits, and a separate TatA complex, containing only TatA subunits. Substrates initially bind to the TatABC complex, which probably triggers association of the separate TatA complex to form the active translocon.</text>
</comment>
<dbReference type="Pfam" id="PF00902">
    <property type="entry name" value="TatC"/>
    <property type="match status" value="1"/>
</dbReference>
<dbReference type="RefSeq" id="WP_004622937.1">
    <property type="nucleotide sequence ID" value="NZ_APMP01000030.1"/>
</dbReference>
<dbReference type="Proteomes" id="UP000013063">
    <property type="component" value="Unassembled WGS sequence"/>
</dbReference>
<dbReference type="PATRIC" id="fig|1292034.3.peg.3521"/>
<dbReference type="STRING" id="1292034.OR37_03553"/>
<name>R0EGZ6_CAUVI</name>
<evidence type="ECO:0000256" key="3">
    <source>
        <dbReference type="ARBA" id="ARBA00022989"/>
    </source>
</evidence>
<keyword evidence="5" id="KW-0813">Transport</keyword>
<reference evidence="6 7" key="1">
    <citation type="journal article" date="2013" name="Genome Announc.">
        <title>Draft Genome Sequence for Caulobacter sp. Strain OR37, a Bacterium Tolerant to Heavy Metals.</title>
        <authorList>
            <person name="Utturkar S.M."/>
            <person name="Bollmann A."/>
            <person name="Brzoska R.M."/>
            <person name="Klingeman D.M."/>
            <person name="Epstein S.E."/>
            <person name="Palumbo A.V."/>
            <person name="Brown S.D."/>
        </authorList>
    </citation>
    <scope>NUCLEOTIDE SEQUENCE [LARGE SCALE GENOMIC DNA]</scope>
    <source>
        <strain evidence="6 7">OR37</strain>
    </source>
</reference>
<dbReference type="EMBL" id="APMP01000030">
    <property type="protein sequence ID" value="ENZ80527.1"/>
    <property type="molecule type" value="Genomic_DNA"/>
</dbReference>
<dbReference type="GO" id="GO:0065002">
    <property type="term" value="P:intracellular protein transmembrane transport"/>
    <property type="evidence" value="ECO:0007669"/>
    <property type="project" value="TreeGrafter"/>
</dbReference>
<feature type="transmembrane region" description="Helical" evidence="5">
    <location>
        <begin position="264"/>
        <end position="284"/>
    </location>
</feature>
<gene>
    <name evidence="5" type="primary">tatC</name>
    <name evidence="6" type="ORF">OR37_03553</name>
</gene>
<dbReference type="PROSITE" id="PS01218">
    <property type="entry name" value="TATC"/>
    <property type="match status" value="1"/>
</dbReference>
<dbReference type="InterPro" id="IPR002033">
    <property type="entry name" value="TatC"/>
</dbReference>
<feature type="transmembrane region" description="Helical" evidence="5">
    <location>
        <begin position="118"/>
        <end position="139"/>
    </location>
</feature>
<dbReference type="GO" id="GO:0043953">
    <property type="term" value="P:protein transport by the Tat complex"/>
    <property type="evidence" value="ECO:0007669"/>
    <property type="project" value="UniProtKB-UniRule"/>
</dbReference>